<name>X0Z668_9ZZZZ</name>
<sequence>MDLGASGGKIFLGGVQGSSLVFEEVHRFDNRPVQKGGRYVWDMKYLFDEIVKGLKIAGEEADEIKSLGVDTWGLDFGLIKKGKLM</sequence>
<reference evidence="1" key="1">
    <citation type="journal article" date="2014" name="Front. Microbiol.">
        <title>High frequency of phylogenetically diverse reductive dehalogenase-homologous genes in deep subseafloor sedimentary metagenomes.</title>
        <authorList>
            <person name="Kawai M."/>
            <person name="Futagami T."/>
            <person name="Toyoda A."/>
            <person name="Takaki Y."/>
            <person name="Nishi S."/>
            <person name="Hori S."/>
            <person name="Arai W."/>
            <person name="Tsubouchi T."/>
            <person name="Morono Y."/>
            <person name="Uchiyama I."/>
            <person name="Ito T."/>
            <person name="Fujiyama A."/>
            <person name="Inagaki F."/>
            <person name="Takami H."/>
        </authorList>
    </citation>
    <scope>NUCLEOTIDE SEQUENCE</scope>
    <source>
        <strain evidence="1">Expedition CK06-06</strain>
    </source>
</reference>
<comment type="caution">
    <text evidence="1">The sequence shown here is derived from an EMBL/GenBank/DDBJ whole genome shotgun (WGS) entry which is preliminary data.</text>
</comment>
<feature type="non-terminal residue" evidence="1">
    <location>
        <position position="85"/>
    </location>
</feature>
<dbReference type="Gene3D" id="3.30.420.40">
    <property type="match status" value="1"/>
</dbReference>
<dbReference type="InterPro" id="IPR043129">
    <property type="entry name" value="ATPase_NBD"/>
</dbReference>
<protein>
    <recommendedName>
        <fullName evidence="2">Carbohydrate kinase FGGY N-terminal domain-containing protein</fullName>
    </recommendedName>
</protein>
<dbReference type="AlphaFoldDB" id="X0Z668"/>
<evidence type="ECO:0008006" key="2">
    <source>
        <dbReference type="Google" id="ProtNLM"/>
    </source>
</evidence>
<evidence type="ECO:0000313" key="1">
    <source>
        <dbReference type="EMBL" id="GAG64845.1"/>
    </source>
</evidence>
<organism evidence="1">
    <name type="scientific">marine sediment metagenome</name>
    <dbReference type="NCBI Taxonomy" id="412755"/>
    <lineage>
        <taxon>unclassified sequences</taxon>
        <taxon>metagenomes</taxon>
        <taxon>ecological metagenomes</taxon>
    </lineage>
</organism>
<dbReference type="SUPFAM" id="SSF53067">
    <property type="entry name" value="Actin-like ATPase domain"/>
    <property type="match status" value="1"/>
</dbReference>
<gene>
    <name evidence="1" type="ORF">S01H4_14851</name>
</gene>
<proteinExistence type="predicted"/>
<dbReference type="EMBL" id="BART01006508">
    <property type="protein sequence ID" value="GAG64845.1"/>
    <property type="molecule type" value="Genomic_DNA"/>
</dbReference>
<accession>X0Z668</accession>